<dbReference type="InterPro" id="IPR046450">
    <property type="entry name" value="PA_dom_sf"/>
</dbReference>
<dbReference type="FunFam" id="2.60.40.2310:FF:000001">
    <property type="entry name" value="Subtilisin-like protease SBT1.5"/>
    <property type="match status" value="1"/>
</dbReference>
<dbReference type="FunFam" id="3.40.50.200:FF:000006">
    <property type="entry name" value="Subtilisin-like protease SBT1.5"/>
    <property type="match status" value="1"/>
</dbReference>
<dbReference type="AlphaFoldDB" id="A0A8X8ZUC9"/>
<organism evidence="14">
    <name type="scientific">Salvia splendens</name>
    <name type="common">Scarlet sage</name>
    <dbReference type="NCBI Taxonomy" id="180675"/>
    <lineage>
        <taxon>Eukaryota</taxon>
        <taxon>Viridiplantae</taxon>
        <taxon>Streptophyta</taxon>
        <taxon>Embryophyta</taxon>
        <taxon>Tracheophyta</taxon>
        <taxon>Spermatophyta</taxon>
        <taxon>Magnoliopsida</taxon>
        <taxon>eudicotyledons</taxon>
        <taxon>Gunneridae</taxon>
        <taxon>Pentapetalae</taxon>
        <taxon>asterids</taxon>
        <taxon>lamiids</taxon>
        <taxon>Lamiales</taxon>
        <taxon>Lamiaceae</taxon>
        <taxon>Nepetoideae</taxon>
        <taxon>Mentheae</taxon>
        <taxon>Salviinae</taxon>
        <taxon>Salvia</taxon>
        <taxon>Salvia subgen. Calosphace</taxon>
        <taxon>core Calosphace</taxon>
    </lineage>
</organism>
<dbReference type="PROSITE" id="PS51892">
    <property type="entry name" value="SUBTILASE"/>
    <property type="match status" value="1"/>
</dbReference>
<protein>
    <recommendedName>
        <fullName evidence="16">Subtilisin-like protease SBT5.4</fullName>
    </recommendedName>
</protein>
<keyword evidence="4 8" id="KW-0378">Hydrolase</keyword>
<dbReference type="Pfam" id="PF05922">
    <property type="entry name" value="Inhibitor_I9"/>
    <property type="match status" value="1"/>
</dbReference>
<evidence type="ECO:0000256" key="4">
    <source>
        <dbReference type="ARBA" id="ARBA00022801"/>
    </source>
</evidence>
<dbReference type="Gene3D" id="3.40.50.200">
    <property type="entry name" value="Peptidase S8/S53 domain"/>
    <property type="match status" value="1"/>
</dbReference>
<keyword evidence="6" id="KW-0325">Glycoprotein</keyword>
<dbReference type="InterPro" id="IPR023828">
    <property type="entry name" value="Peptidase_S8_Ser-AS"/>
</dbReference>
<dbReference type="Gene3D" id="3.50.30.30">
    <property type="match status" value="1"/>
</dbReference>
<dbReference type="PANTHER" id="PTHR10795">
    <property type="entry name" value="PROPROTEIN CONVERTASE SUBTILISIN/KEXIN"/>
    <property type="match status" value="1"/>
</dbReference>
<dbReference type="GO" id="GO:0004252">
    <property type="term" value="F:serine-type endopeptidase activity"/>
    <property type="evidence" value="ECO:0007669"/>
    <property type="project" value="UniProtKB-UniRule"/>
</dbReference>
<evidence type="ECO:0000313" key="15">
    <source>
        <dbReference type="Proteomes" id="UP000298416"/>
    </source>
</evidence>
<dbReference type="InterPro" id="IPR045051">
    <property type="entry name" value="SBT"/>
</dbReference>
<dbReference type="CDD" id="cd02120">
    <property type="entry name" value="PA_subtilisin_like"/>
    <property type="match status" value="1"/>
</dbReference>
<keyword evidence="2 8" id="KW-0645">Protease</keyword>
<evidence type="ECO:0000259" key="11">
    <source>
        <dbReference type="Pfam" id="PF02225"/>
    </source>
</evidence>
<evidence type="ECO:0000259" key="12">
    <source>
        <dbReference type="Pfam" id="PF05922"/>
    </source>
</evidence>
<evidence type="ECO:0000259" key="10">
    <source>
        <dbReference type="Pfam" id="PF00082"/>
    </source>
</evidence>
<dbReference type="PROSITE" id="PS00138">
    <property type="entry name" value="SUBTILASE_SER"/>
    <property type="match status" value="1"/>
</dbReference>
<comment type="caution">
    <text evidence="14">The sequence shown here is derived from an EMBL/GenBank/DDBJ whole genome shotgun (WGS) entry which is preliminary data.</text>
</comment>
<dbReference type="InterPro" id="IPR037045">
    <property type="entry name" value="S8pro/Inhibitor_I9_sf"/>
</dbReference>
<evidence type="ECO:0000256" key="6">
    <source>
        <dbReference type="ARBA" id="ARBA00023180"/>
    </source>
</evidence>
<dbReference type="InterPro" id="IPR003137">
    <property type="entry name" value="PA_domain"/>
</dbReference>
<dbReference type="GO" id="GO:0006508">
    <property type="term" value="P:proteolysis"/>
    <property type="evidence" value="ECO:0007669"/>
    <property type="project" value="UniProtKB-KW"/>
</dbReference>
<dbReference type="InterPro" id="IPR041469">
    <property type="entry name" value="Subtilisin-like_FN3"/>
</dbReference>
<evidence type="ECO:0008006" key="16">
    <source>
        <dbReference type="Google" id="ProtNLM"/>
    </source>
</evidence>
<accession>A0A8X8ZUC9</accession>
<feature type="active site" description="Charge relay system" evidence="7 8">
    <location>
        <position position="552"/>
    </location>
</feature>
<dbReference type="FunFam" id="3.50.30.30:FF:000005">
    <property type="entry name" value="subtilisin-like protease SBT1.5"/>
    <property type="match status" value="1"/>
</dbReference>
<dbReference type="InterPro" id="IPR000209">
    <property type="entry name" value="Peptidase_S8/S53_dom"/>
</dbReference>
<keyword evidence="15" id="KW-1185">Reference proteome</keyword>
<reference evidence="14" key="1">
    <citation type="submission" date="2018-01" db="EMBL/GenBank/DDBJ databases">
        <authorList>
            <person name="Mao J.F."/>
        </authorList>
    </citation>
    <scope>NUCLEOTIDE SEQUENCE</scope>
    <source>
        <strain evidence="14">Huo1</strain>
        <tissue evidence="14">Leaf</tissue>
    </source>
</reference>
<dbReference type="InterPro" id="IPR015500">
    <property type="entry name" value="Peptidase_S8_subtilisin-rel"/>
</dbReference>
<feature type="domain" description="Peptidase S8/S53" evidence="10">
    <location>
        <begin position="139"/>
        <end position="592"/>
    </location>
</feature>
<evidence type="ECO:0000256" key="8">
    <source>
        <dbReference type="PROSITE-ProRule" id="PRU01240"/>
    </source>
</evidence>
<keyword evidence="5 8" id="KW-0720">Serine protease</keyword>
<dbReference type="SUPFAM" id="SSF52025">
    <property type="entry name" value="PA domain"/>
    <property type="match status" value="1"/>
</dbReference>
<proteinExistence type="inferred from homology"/>
<dbReference type="InterPro" id="IPR034197">
    <property type="entry name" value="Peptidases_S8_3"/>
</dbReference>
<dbReference type="Pfam" id="PF00082">
    <property type="entry name" value="Peptidase_S8"/>
    <property type="match status" value="1"/>
</dbReference>
<sequence>MLFDKFMPLFILFVVLHQPALATKKAYVVYMGAHSHGLEATSADLDQVTTSHIQSLSSFLGSEEKARDALIHSYQRHINGFSAFLEEEEAAELAKQEGVVSVFLNQGKKLHTTHSWEFLMLENNGVIKASSIWKKARFGEDTIIANIDTGVWPESKSFSGQGYGPIPSKWKGICQFNQTLCNRKLIGARYFIKGYEAFTKTHDPTMHNARDTEGHGSHTLSTAAGNMVAGANVFGIGNGTAKGGSPRARVAAYKVCWPKVNDSSCFDSDIVDAFDAAIDDRVDVISLSVGGIPTDYIVDSIAIGSLHAVTKGIPVVASGGNSGPDPGTVSNVAPWIFTVAASTIDRRLGANVALRNGSLFKGMSLSEALPRTGFYPLISAADAATANVSADDALVCLEKSLDPAKVAGKIVACLRGENARVAKGIEAKRAGAAGMVLCNSVVEGNDLTGDAHLLPAAHINYTDGLVLFAYINSTKNPQALITPPAAVLGVKPSPAMASFSSRGPNIITPQIIKPDVTAPGVNIIAAFSEAEGPTAVPEDHRRTPYYVLSGTSMSCPHVAGVVGLLRTLHPEWSPAAIKSAIMTTSRTRGNTMLPIRDYNGTVEADAFARGSGDIRPNRAADPGLVYDMGPNDYYDFLCGIGYNRSIVRKMAQSGYKCPRNFDVLNLNYPSISVPELNATVTVTRRLKNVGRPGRYVALVKQPPFFRVSVEPKVLQFDKIGEEKSFTVTIKSKRSATEFSSGGLTWTDGTHYVRSPIVVANAANIS</sequence>
<evidence type="ECO:0000256" key="5">
    <source>
        <dbReference type="ARBA" id="ARBA00022825"/>
    </source>
</evidence>
<comment type="similarity">
    <text evidence="1 8">Belongs to the peptidase S8 family.</text>
</comment>
<dbReference type="PRINTS" id="PR00723">
    <property type="entry name" value="SUBTILISIN"/>
</dbReference>
<feature type="domain" description="PA" evidence="11">
    <location>
        <begin position="392"/>
        <end position="466"/>
    </location>
</feature>
<dbReference type="Pfam" id="PF02225">
    <property type="entry name" value="PA"/>
    <property type="match status" value="1"/>
</dbReference>
<reference evidence="14" key="2">
    <citation type="submission" date="2020-08" db="EMBL/GenBank/DDBJ databases">
        <title>Plant Genome Project.</title>
        <authorList>
            <person name="Zhang R.-G."/>
        </authorList>
    </citation>
    <scope>NUCLEOTIDE SEQUENCE</scope>
    <source>
        <strain evidence="14">Huo1</strain>
        <tissue evidence="14">Leaf</tissue>
    </source>
</reference>
<dbReference type="Gene3D" id="3.30.70.80">
    <property type="entry name" value="Peptidase S8 propeptide/proteinase inhibitor I9"/>
    <property type="match status" value="1"/>
</dbReference>
<dbReference type="CDD" id="cd04852">
    <property type="entry name" value="Peptidases_S8_3"/>
    <property type="match status" value="1"/>
</dbReference>
<feature type="domain" description="Inhibitor I9" evidence="12">
    <location>
        <begin position="27"/>
        <end position="111"/>
    </location>
</feature>
<dbReference type="SUPFAM" id="SSF52743">
    <property type="entry name" value="Subtilisin-like"/>
    <property type="match status" value="1"/>
</dbReference>
<feature type="active site" description="Charge relay system" evidence="7 8">
    <location>
        <position position="215"/>
    </location>
</feature>
<dbReference type="InterPro" id="IPR010259">
    <property type="entry name" value="S8pro/Inhibitor_I9"/>
</dbReference>
<evidence type="ECO:0000256" key="9">
    <source>
        <dbReference type="SAM" id="SignalP"/>
    </source>
</evidence>
<dbReference type="OrthoDB" id="206201at2759"/>
<feature type="signal peptide" evidence="9">
    <location>
        <begin position="1"/>
        <end position="22"/>
    </location>
</feature>
<evidence type="ECO:0000259" key="13">
    <source>
        <dbReference type="Pfam" id="PF17766"/>
    </source>
</evidence>
<feature type="active site" description="Charge relay system" evidence="7 8">
    <location>
        <position position="148"/>
    </location>
</feature>
<dbReference type="FunFam" id="3.30.70.80:FF:000002">
    <property type="entry name" value="Subtilisin-like protease SBT5.3"/>
    <property type="match status" value="1"/>
</dbReference>
<dbReference type="Pfam" id="PF17766">
    <property type="entry name" value="fn3_6"/>
    <property type="match status" value="1"/>
</dbReference>
<dbReference type="EMBL" id="PNBA02000008">
    <property type="protein sequence ID" value="KAG6416414.1"/>
    <property type="molecule type" value="Genomic_DNA"/>
</dbReference>
<feature type="chain" id="PRO_5036460977" description="Subtilisin-like protease SBT5.4" evidence="9">
    <location>
        <begin position="23"/>
        <end position="765"/>
    </location>
</feature>
<dbReference type="Gene3D" id="2.60.40.2310">
    <property type="match status" value="1"/>
</dbReference>
<evidence type="ECO:0000256" key="2">
    <source>
        <dbReference type="ARBA" id="ARBA00022670"/>
    </source>
</evidence>
<evidence type="ECO:0000256" key="3">
    <source>
        <dbReference type="ARBA" id="ARBA00022729"/>
    </source>
</evidence>
<name>A0A8X8ZUC9_SALSN</name>
<dbReference type="InterPro" id="IPR036852">
    <property type="entry name" value="Peptidase_S8/S53_dom_sf"/>
</dbReference>
<feature type="domain" description="Subtilisin-like protease fibronectin type-III" evidence="13">
    <location>
        <begin position="665"/>
        <end position="758"/>
    </location>
</feature>
<gene>
    <name evidence="14" type="ORF">SASPL_123844</name>
</gene>
<dbReference type="Proteomes" id="UP000298416">
    <property type="component" value="Unassembled WGS sequence"/>
</dbReference>
<evidence type="ECO:0000256" key="1">
    <source>
        <dbReference type="ARBA" id="ARBA00011073"/>
    </source>
</evidence>
<evidence type="ECO:0000256" key="7">
    <source>
        <dbReference type="PIRSR" id="PIRSR615500-1"/>
    </source>
</evidence>
<keyword evidence="3 9" id="KW-0732">Signal</keyword>
<evidence type="ECO:0000313" key="14">
    <source>
        <dbReference type="EMBL" id="KAG6416414.1"/>
    </source>
</evidence>